<dbReference type="EMBL" id="WJMX01000006">
    <property type="protein sequence ID" value="MRH80281.1"/>
    <property type="molecule type" value="Genomic_DNA"/>
</dbReference>
<name>A0A7X2G4M7_LIMRT</name>
<evidence type="ECO:0000313" key="2">
    <source>
        <dbReference type="Proteomes" id="UP000470878"/>
    </source>
</evidence>
<organism evidence="1 2">
    <name type="scientific">Limosilactobacillus reuteri</name>
    <name type="common">Lactobacillus reuteri</name>
    <dbReference type="NCBI Taxonomy" id="1598"/>
    <lineage>
        <taxon>Bacteria</taxon>
        <taxon>Bacillati</taxon>
        <taxon>Bacillota</taxon>
        <taxon>Bacilli</taxon>
        <taxon>Lactobacillales</taxon>
        <taxon>Lactobacillaceae</taxon>
        <taxon>Limosilactobacillus</taxon>
    </lineage>
</organism>
<evidence type="ECO:0000313" key="1">
    <source>
        <dbReference type="EMBL" id="MRH80281.1"/>
    </source>
</evidence>
<protein>
    <submittedName>
        <fullName evidence="1">Uncharacterized protein</fullName>
    </submittedName>
</protein>
<accession>A0A7X2G4M7</accession>
<sequence length="283" mass="33020">MDKFKLSPGLQPSYYITTDEYESQTNRAFPYCQYDKQGKLQFFAVCPECNNPISIISLHPKSKKSPKPYGRHFMGDVYKIANYSQIAYDNCPYACPNSKKGDLLPTNSTIGDAKKDFIKKHFDLIIHVMSKETGIRISQKLAKELLGNYLKNQGWRYQFYTINNLPWTLPVFSEAITLKGRYLDPDSSLFKNLSDKYPDMFEDNCVKFLNNPYNPKFVLINYKRSLTQNNHHLSETIKFRIINQDEKSMTNMYEETLIIDQNLLAKTNYYSRKLLDIADKLVL</sequence>
<dbReference type="Proteomes" id="UP000470878">
    <property type="component" value="Unassembled WGS sequence"/>
</dbReference>
<dbReference type="RefSeq" id="WP_153703014.1">
    <property type="nucleotide sequence ID" value="NZ_WJMX01000006.1"/>
</dbReference>
<comment type="caution">
    <text evidence="1">The sequence shown here is derived from an EMBL/GenBank/DDBJ whole genome shotgun (WGS) entry which is preliminary data.</text>
</comment>
<reference evidence="1 2" key="1">
    <citation type="submission" date="2019-11" db="EMBL/GenBank/DDBJ databases">
        <title>Draft genome sequence of 12 host-associated Lactobacillus reuteri rodent strains.</title>
        <authorList>
            <person name="Zhang S."/>
            <person name="Ozcam M."/>
            <person name="Van Pijkeren J.P."/>
        </authorList>
    </citation>
    <scope>NUCLEOTIDE SEQUENCE [LARGE SCALE GENOMIC DNA]</scope>
    <source>
        <strain evidence="1 2">CR</strain>
    </source>
</reference>
<gene>
    <name evidence="1" type="ORF">GIX77_05795</name>
</gene>
<dbReference type="AlphaFoldDB" id="A0A7X2G4M7"/>
<proteinExistence type="predicted"/>